<dbReference type="SUPFAM" id="SSF53850">
    <property type="entry name" value="Periplasmic binding protein-like II"/>
    <property type="match status" value="1"/>
</dbReference>
<evidence type="ECO:0000259" key="5">
    <source>
        <dbReference type="PROSITE" id="PS50931"/>
    </source>
</evidence>
<dbReference type="PROSITE" id="PS50931">
    <property type="entry name" value="HTH_LYSR"/>
    <property type="match status" value="1"/>
</dbReference>
<name>A0A1H2PKG6_9BURK</name>
<evidence type="ECO:0000313" key="6">
    <source>
        <dbReference type="EMBL" id="SDV46909.1"/>
    </source>
</evidence>
<dbReference type="STRING" id="1770053.SAMN05216551_10293"/>
<dbReference type="InterPro" id="IPR036388">
    <property type="entry name" value="WH-like_DNA-bd_sf"/>
</dbReference>
<evidence type="ECO:0000256" key="1">
    <source>
        <dbReference type="ARBA" id="ARBA00009437"/>
    </source>
</evidence>
<keyword evidence="4" id="KW-0804">Transcription</keyword>
<dbReference type="AlphaFoldDB" id="A0A1H2PKG6"/>
<dbReference type="Pfam" id="PF03466">
    <property type="entry name" value="LysR_substrate"/>
    <property type="match status" value="1"/>
</dbReference>
<dbReference type="Gene3D" id="1.10.10.10">
    <property type="entry name" value="Winged helix-like DNA-binding domain superfamily/Winged helix DNA-binding domain"/>
    <property type="match status" value="1"/>
</dbReference>
<feature type="domain" description="HTH lysR-type" evidence="5">
    <location>
        <begin position="30"/>
        <end position="87"/>
    </location>
</feature>
<dbReference type="Gene3D" id="3.40.190.10">
    <property type="entry name" value="Periplasmic binding protein-like II"/>
    <property type="match status" value="2"/>
</dbReference>
<proteinExistence type="inferred from homology"/>
<gene>
    <name evidence="6" type="ORF">SAMN05216551_10293</name>
</gene>
<dbReference type="InterPro" id="IPR000847">
    <property type="entry name" value="LysR_HTH_N"/>
</dbReference>
<sequence>MAGGAVAIYGDAMMARFPTSRLDLPVALHITLRQIEYFVSVADTGRISQSAKLCAVSQSSMTVALQNLEDAVGAVLMVRHPKGVRLTDAGERFLRHVRQAPLAVERAIVAAQEEPEQIAGRVRLGVTETVSAYLMPSLLSSLSQRFANLQVEVVEQDRETIERALLDEALDLALLLVSNTSQHDALHYETMLRSPRRLWTHPEHPLQEAPRVTLDDIAREDFLLLDMDEHVRTVGKYWARYAVAPRIRMQSRSIEAVRSLVALGQGVTILSDLVYRPWSLEGNRISRRDLSVPVPTMDVGAVWRRAGSASLQTTALLDFLRNWKRIAQ</sequence>
<dbReference type="GO" id="GO:0003700">
    <property type="term" value="F:DNA-binding transcription factor activity"/>
    <property type="evidence" value="ECO:0007669"/>
    <property type="project" value="InterPro"/>
</dbReference>
<dbReference type="Proteomes" id="UP000243719">
    <property type="component" value="Unassembled WGS sequence"/>
</dbReference>
<dbReference type="EMBL" id="FNLO01000002">
    <property type="protein sequence ID" value="SDV46909.1"/>
    <property type="molecule type" value="Genomic_DNA"/>
</dbReference>
<comment type="similarity">
    <text evidence="1">Belongs to the LysR transcriptional regulatory family.</text>
</comment>
<keyword evidence="7" id="KW-1185">Reference proteome</keyword>
<dbReference type="SUPFAM" id="SSF46785">
    <property type="entry name" value="Winged helix' DNA-binding domain"/>
    <property type="match status" value="1"/>
</dbReference>
<keyword evidence="2" id="KW-0805">Transcription regulation</keyword>
<evidence type="ECO:0000256" key="4">
    <source>
        <dbReference type="ARBA" id="ARBA00023163"/>
    </source>
</evidence>
<dbReference type="InterPro" id="IPR036390">
    <property type="entry name" value="WH_DNA-bd_sf"/>
</dbReference>
<dbReference type="GO" id="GO:0005829">
    <property type="term" value="C:cytosol"/>
    <property type="evidence" value="ECO:0007669"/>
    <property type="project" value="TreeGrafter"/>
</dbReference>
<evidence type="ECO:0000313" key="7">
    <source>
        <dbReference type="Proteomes" id="UP000243719"/>
    </source>
</evidence>
<dbReference type="GO" id="GO:0003677">
    <property type="term" value="F:DNA binding"/>
    <property type="evidence" value="ECO:0007669"/>
    <property type="project" value="UniProtKB-KW"/>
</dbReference>
<keyword evidence="3 6" id="KW-0238">DNA-binding</keyword>
<evidence type="ECO:0000256" key="2">
    <source>
        <dbReference type="ARBA" id="ARBA00023015"/>
    </source>
</evidence>
<reference evidence="7" key="1">
    <citation type="submission" date="2016-09" db="EMBL/GenBank/DDBJ databases">
        <authorList>
            <person name="Varghese N."/>
            <person name="Submissions S."/>
        </authorList>
    </citation>
    <scope>NUCLEOTIDE SEQUENCE [LARGE SCALE GENOMIC DNA]</scope>
    <source>
        <strain evidence="7">JS23</strain>
    </source>
</reference>
<accession>A0A1H2PKG6</accession>
<dbReference type="InterPro" id="IPR005119">
    <property type="entry name" value="LysR_subst-bd"/>
</dbReference>
<evidence type="ECO:0000256" key="3">
    <source>
        <dbReference type="ARBA" id="ARBA00023125"/>
    </source>
</evidence>
<organism evidence="6 7">
    <name type="scientific">Chitinasiproducens palmae</name>
    <dbReference type="NCBI Taxonomy" id="1770053"/>
    <lineage>
        <taxon>Bacteria</taxon>
        <taxon>Pseudomonadati</taxon>
        <taxon>Pseudomonadota</taxon>
        <taxon>Betaproteobacteria</taxon>
        <taxon>Burkholderiales</taxon>
        <taxon>Burkholderiaceae</taxon>
        <taxon>Chitinasiproducens</taxon>
    </lineage>
</organism>
<dbReference type="Pfam" id="PF00126">
    <property type="entry name" value="HTH_1"/>
    <property type="match status" value="1"/>
</dbReference>
<dbReference type="PANTHER" id="PTHR30419">
    <property type="entry name" value="HTH-TYPE TRANSCRIPTIONAL REGULATOR YBHD"/>
    <property type="match status" value="1"/>
</dbReference>
<dbReference type="InterPro" id="IPR050950">
    <property type="entry name" value="HTH-type_LysR_regulators"/>
</dbReference>
<protein>
    <submittedName>
        <fullName evidence="6">DNA-binding transcriptional regulator, LysR family</fullName>
    </submittedName>
</protein>